<feature type="region of interest" description="Disordered" evidence="1">
    <location>
        <begin position="132"/>
        <end position="153"/>
    </location>
</feature>
<evidence type="ECO:0000256" key="1">
    <source>
        <dbReference type="SAM" id="MobiDB-lite"/>
    </source>
</evidence>
<sequence>MVQSNKMIAKASKASAQMALRVSPSSAVVRPKSYRAGTFLKCSGVGKPIWRRQQFSTQSPVSSSSNLAPTVHPFKSECSFGLASQASALADGLAWTEVNDDRRNEGSNLSLSLLSSWRQAFAEASGLGVALNGRPETAGVRDSQNMSTHGLSA</sequence>
<feature type="compositionally biased region" description="Polar residues" evidence="1">
    <location>
        <begin position="142"/>
        <end position="153"/>
    </location>
</feature>
<proteinExistence type="predicted"/>
<gene>
    <name evidence="2" type="ORF">TDUB1175_LOCUS6755</name>
</gene>
<name>A0A7R9Z3B4_9STRA</name>
<dbReference type="EMBL" id="HBED01013520">
    <property type="protein sequence ID" value="CAD8304099.1"/>
    <property type="molecule type" value="Transcribed_RNA"/>
</dbReference>
<dbReference type="AlphaFoldDB" id="A0A7R9Z3B4"/>
<protein>
    <submittedName>
        <fullName evidence="2">Uncharacterized protein</fullName>
    </submittedName>
</protein>
<organism evidence="2">
    <name type="scientific">Pseudictyota dubia</name>
    <dbReference type="NCBI Taxonomy" id="2749911"/>
    <lineage>
        <taxon>Eukaryota</taxon>
        <taxon>Sar</taxon>
        <taxon>Stramenopiles</taxon>
        <taxon>Ochrophyta</taxon>
        <taxon>Bacillariophyta</taxon>
        <taxon>Mediophyceae</taxon>
        <taxon>Biddulphiophycidae</taxon>
        <taxon>Eupodiscales</taxon>
        <taxon>Odontellaceae</taxon>
        <taxon>Pseudictyota</taxon>
    </lineage>
</organism>
<accession>A0A7R9Z3B4</accession>
<reference evidence="2" key="1">
    <citation type="submission" date="2021-01" db="EMBL/GenBank/DDBJ databases">
        <authorList>
            <person name="Corre E."/>
            <person name="Pelletier E."/>
            <person name="Niang G."/>
            <person name="Scheremetjew M."/>
            <person name="Finn R."/>
            <person name="Kale V."/>
            <person name="Holt S."/>
            <person name="Cochrane G."/>
            <person name="Meng A."/>
            <person name="Brown T."/>
            <person name="Cohen L."/>
        </authorList>
    </citation>
    <scope>NUCLEOTIDE SEQUENCE</scope>
    <source>
        <strain evidence="2">CCMP147</strain>
    </source>
</reference>
<evidence type="ECO:0000313" key="2">
    <source>
        <dbReference type="EMBL" id="CAD8304099.1"/>
    </source>
</evidence>